<dbReference type="Proteomes" id="UP000261208">
    <property type="component" value="Unassembled WGS sequence"/>
</dbReference>
<feature type="domain" description="Glycosyltransferase 2-like" evidence="1">
    <location>
        <begin position="282"/>
        <end position="443"/>
    </location>
</feature>
<gene>
    <name evidence="2" type="ORF">DXD10_05100</name>
</gene>
<name>A0A3E4MHS6_9FIRM</name>
<evidence type="ECO:0000313" key="3">
    <source>
        <dbReference type="Proteomes" id="UP000261208"/>
    </source>
</evidence>
<dbReference type="InterPro" id="IPR029044">
    <property type="entry name" value="Nucleotide-diphossugar_trans"/>
</dbReference>
<protein>
    <submittedName>
        <fullName evidence="2">Glycosyltransferase family 2 protein</fullName>
    </submittedName>
</protein>
<dbReference type="PANTHER" id="PTHR43179:SF7">
    <property type="entry name" value="RHAMNOSYLTRANSFERASE WBBL"/>
    <property type="match status" value="1"/>
</dbReference>
<dbReference type="EMBL" id="QSQQ01000005">
    <property type="protein sequence ID" value="RGK49210.1"/>
    <property type="molecule type" value="Genomic_DNA"/>
</dbReference>
<reference evidence="2 3" key="1">
    <citation type="submission" date="2018-08" db="EMBL/GenBank/DDBJ databases">
        <title>A genome reference for cultivated species of the human gut microbiota.</title>
        <authorList>
            <person name="Zou Y."/>
            <person name="Xue W."/>
            <person name="Luo G."/>
        </authorList>
    </citation>
    <scope>NUCLEOTIDE SEQUENCE [LARGE SCALE GENOMIC DNA]</scope>
    <source>
        <strain evidence="2 3">TF11-11</strain>
    </source>
</reference>
<proteinExistence type="predicted"/>
<dbReference type="InterPro" id="IPR001173">
    <property type="entry name" value="Glyco_trans_2-like"/>
</dbReference>
<dbReference type="AlphaFoldDB" id="A0A3E4MHS6"/>
<evidence type="ECO:0000313" key="2">
    <source>
        <dbReference type="EMBL" id="RGK49210.1"/>
    </source>
</evidence>
<accession>A0A3E4MHS6</accession>
<evidence type="ECO:0000259" key="1">
    <source>
        <dbReference type="Pfam" id="PF00535"/>
    </source>
</evidence>
<dbReference type="Pfam" id="PF00535">
    <property type="entry name" value="Glycos_transf_2"/>
    <property type="match status" value="2"/>
</dbReference>
<organism evidence="2 3">
    <name type="scientific">Dorea formicigenerans</name>
    <dbReference type="NCBI Taxonomy" id="39486"/>
    <lineage>
        <taxon>Bacteria</taxon>
        <taxon>Bacillati</taxon>
        <taxon>Bacillota</taxon>
        <taxon>Clostridia</taxon>
        <taxon>Lachnospirales</taxon>
        <taxon>Lachnospiraceae</taxon>
        <taxon>Dorea</taxon>
    </lineage>
</organism>
<feature type="domain" description="Glycosyltransferase 2-like" evidence="1">
    <location>
        <begin position="539"/>
        <end position="715"/>
    </location>
</feature>
<dbReference type="CDD" id="cd04184">
    <property type="entry name" value="GT2_RfbC_Mx_like"/>
    <property type="match status" value="1"/>
</dbReference>
<comment type="caution">
    <text evidence="2">The sequence shown here is derived from an EMBL/GenBank/DDBJ whole genome shotgun (WGS) entry which is preliminary data.</text>
</comment>
<sequence>MENIFYVTGCRFHVYDKNILFIAGTFRNNNMYDEKIIITLNGENLDVSIKEYEVNIPHTLGQDLLTKQYHLWVTLPNDWENRKMLCILQSNGKEEIIVKKISVKKLKKMSGEIPNSVDLITKKEGKTKIRGWYINTGNTVQNFECNNKSLNLKLNEVYRADVLEAYEECNEEDVVGFEAIVKPDSIKVIKIRYKSDLKESSTKVYLDEHSLFSKMDKMGQLMDKANDSFHQYGTRRTIEKIRNKLLKKDIPTYESWMKIHMPNNSELQKQKQHVFENRPKISLVVPMYKTPKKYLKEFIKSVMQQTYSNWELCLSDGSGNNSPIAGVLKEYEKKDKRIKVVYNKEPLQISRNTNAALEIATGDYIAFADHDDLLAPNAFYECVKTINKNPEVEMIYTDEDKITMDGKQHFMPHFKTDFNLDLLRSVNYICHLCVVKKSLYEKVGKLNPEFDGAQDYDFVFRCIEKTKNIVHIPKILYHWRAHKDSTAENPESKNYAFEAGRMAIAAHLKRMGIEGEVFSLEMKGSYRVKYKLKEEPLVSVIIPTKDHIDDLDKCLKSLEEINTYDNIEYIIVENNSEKEETFEYYKKIEKENSKVKIVYWKEKGFNYPSINNLGVKSSKGDYLLFLNNDTEIRNADCIEELVSQCQRKEVGAVGARLYYEDGTIQHAGVIVGVGGVAGHAFLGYDHDASGYFGRIKLLQDYSAVTAACIMVKRKVYEEVKGFDEEYAVAFNDVDLCLKIRRAGYLIVYDPYVELNHYESKSRGYEDTEEKIRRFNSEIALFQKRWKTFLKAGDPYYNPNLTLARNDFSLAEEIR</sequence>
<keyword evidence="2" id="KW-0808">Transferase</keyword>
<dbReference type="CDD" id="cd04186">
    <property type="entry name" value="GT_2_like_c"/>
    <property type="match status" value="1"/>
</dbReference>
<dbReference type="SUPFAM" id="SSF53448">
    <property type="entry name" value="Nucleotide-diphospho-sugar transferases"/>
    <property type="match status" value="2"/>
</dbReference>
<dbReference type="GO" id="GO:0016757">
    <property type="term" value="F:glycosyltransferase activity"/>
    <property type="evidence" value="ECO:0007669"/>
    <property type="project" value="UniProtKB-KW"/>
</dbReference>
<dbReference type="Gene3D" id="3.90.550.10">
    <property type="entry name" value="Spore Coat Polysaccharide Biosynthesis Protein SpsA, Chain A"/>
    <property type="match status" value="2"/>
</dbReference>
<dbReference type="PANTHER" id="PTHR43179">
    <property type="entry name" value="RHAMNOSYLTRANSFERASE WBBL"/>
    <property type="match status" value="1"/>
</dbReference>